<dbReference type="GO" id="GO:0007018">
    <property type="term" value="P:microtubule-based movement"/>
    <property type="evidence" value="ECO:0007669"/>
    <property type="project" value="InterPro"/>
</dbReference>
<name>A0A1B6FJS4_9HEMI</name>
<feature type="non-terminal residue" evidence="2">
    <location>
        <position position="1"/>
    </location>
</feature>
<feature type="domain" description="Dynein axonemal heavy chain 2/5/8 coiled-coil" evidence="1">
    <location>
        <begin position="56"/>
        <end position="163"/>
    </location>
</feature>
<feature type="non-terminal residue" evidence="2">
    <location>
        <position position="168"/>
    </location>
</feature>
<dbReference type="GO" id="GO:0051959">
    <property type="term" value="F:dynein light intermediate chain binding"/>
    <property type="evidence" value="ECO:0007669"/>
    <property type="project" value="InterPro"/>
</dbReference>
<dbReference type="AlphaFoldDB" id="A0A1B6FJS4"/>
<proteinExistence type="predicted"/>
<dbReference type="PANTHER" id="PTHR45703:SF22">
    <property type="entry name" value="DYNEIN CYTOPLASMIC 2 HEAVY CHAIN 1"/>
    <property type="match status" value="1"/>
</dbReference>
<accession>A0A1B6FJS4</accession>
<dbReference type="PANTHER" id="PTHR45703">
    <property type="entry name" value="DYNEIN HEAVY CHAIN"/>
    <property type="match status" value="1"/>
</dbReference>
<dbReference type="GO" id="GO:0045505">
    <property type="term" value="F:dynein intermediate chain binding"/>
    <property type="evidence" value="ECO:0007669"/>
    <property type="project" value="InterPro"/>
</dbReference>
<evidence type="ECO:0000313" key="2">
    <source>
        <dbReference type="EMBL" id="JAS50442.1"/>
    </source>
</evidence>
<dbReference type="InterPro" id="IPR026983">
    <property type="entry name" value="DHC"/>
</dbReference>
<dbReference type="Pfam" id="PF25007">
    <property type="entry name" value="DYH2-5-8_CC"/>
    <property type="match status" value="1"/>
</dbReference>
<sequence length="168" mass="19295">NDWDINFRASKAWSQEIAKLITSERKIDCFTLNVGPVCNEIEAHNRKYWDTLASSLYASVLADVASVDKFVQEARRTLQVQPQSLDQVGEAHTHYIEVTQKALQMQEVVEEVQRKNRTLASWTKEKIEQVSALTVTWDNFQSQLSNQQYLIGKQVETMKNNLMTSVDS</sequence>
<dbReference type="InterPro" id="IPR056759">
    <property type="entry name" value="DYH2-5-8_CC"/>
</dbReference>
<dbReference type="GO" id="GO:0030286">
    <property type="term" value="C:dynein complex"/>
    <property type="evidence" value="ECO:0007669"/>
    <property type="project" value="InterPro"/>
</dbReference>
<reference evidence="2" key="1">
    <citation type="submission" date="2015-11" db="EMBL/GenBank/DDBJ databases">
        <title>De novo transcriptome assembly of four potential Pierce s Disease insect vectors from Arizona vineyards.</title>
        <authorList>
            <person name="Tassone E.E."/>
        </authorList>
    </citation>
    <scope>NUCLEOTIDE SEQUENCE</scope>
</reference>
<protein>
    <recommendedName>
        <fullName evidence="1">Dynein axonemal heavy chain 2/5/8 coiled-coil domain-containing protein</fullName>
    </recommendedName>
</protein>
<evidence type="ECO:0000259" key="1">
    <source>
        <dbReference type="Pfam" id="PF25007"/>
    </source>
</evidence>
<dbReference type="EMBL" id="GECZ01019327">
    <property type="protein sequence ID" value="JAS50442.1"/>
    <property type="molecule type" value="Transcribed_RNA"/>
</dbReference>
<gene>
    <name evidence="2" type="ORF">g.50133</name>
</gene>
<organism evidence="2">
    <name type="scientific">Cuerna arida</name>
    <dbReference type="NCBI Taxonomy" id="1464854"/>
    <lineage>
        <taxon>Eukaryota</taxon>
        <taxon>Metazoa</taxon>
        <taxon>Ecdysozoa</taxon>
        <taxon>Arthropoda</taxon>
        <taxon>Hexapoda</taxon>
        <taxon>Insecta</taxon>
        <taxon>Pterygota</taxon>
        <taxon>Neoptera</taxon>
        <taxon>Paraneoptera</taxon>
        <taxon>Hemiptera</taxon>
        <taxon>Auchenorrhyncha</taxon>
        <taxon>Membracoidea</taxon>
        <taxon>Cicadellidae</taxon>
        <taxon>Cicadellinae</taxon>
        <taxon>Proconiini</taxon>
        <taxon>Cuerna</taxon>
    </lineage>
</organism>